<dbReference type="Proteomes" id="UP000235547">
    <property type="component" value="Unassembled WGS sequence"/>
</dbReference>
<dbReference type="EMBL" id="PNRG01000033">
    <property type="protein sequence ID" value="PMR78187.1"/>
    <property type="molecule type" value="Genomic_DNA"/>
</dbReference>
<dbReference type="RefSeq" id="WP_102589252.1">
    <property type="nucleotide sequence ID" value="NZ_BNAE01000001.1"/>
</dbReference>
<dbReference type="CDD" id="cd03112">
    <property type="entry name" value="CobW-like"/>
    <property type="match status" value="1"/>
</dbReference>
<dbReference type="InterPro" id="IPR003495">
    <property type="entry name" value="CobW/HypB/UreG_nucleotide-bd"/>
</dbReference>
<sequence length="316" mass="34398">MSQGITAELGVTVVAGFLGAGKTTLVNHLLQQADGRRLGVMVNDFGALNIDEALVDERRDDLITLSNGCVCCSLQGELSSSIESMIARCGGQLDHLLIECSGVSDPERVVNVLHYPRIRERARLEGVITLVDAALDYDGLSPALRHLVTSQIENADLVVINKSDLVDESDISRLERTLLLPDSRHVRATQAALPVDIVFWPPASTLPSFRPVRLTPPSATRIEDLGLKTLSWQHAGVVNMAELRGLLDAMPKQVLRFKGVVHLSDGRVLALQRAAGRLTSWELEHGGGVSSRLVFIGEDSPSLWEWLNERLGRLAG</sequence>
<dbReference type="Pfam" id="PF02492">
    <property type="entry name" value="cobW"/>
    <property type="match status" value="1"/>
</dbReference>
<keyword evidence="4" id="KW-1185">Reference proteome</keyword>
<dbReference type="PANTHER" id="PTHR13748">
    <property type="entry name" value="COBW-RELATED"/>
    <property type="match status" value="1"/>
</dbReference>
<dbReference type="SMART" id="SM00833">
    <property type="entry name" value="CobW_C"/>
    <property type="match status" value="1"/>
</dbReference>
<dbReference type="PANTHER" id="PTHR13748:SF62">
    <property type="entry name" value="COBW DOMAIN-CONTAINING PROTEIN"/>
    <property type="match status" value="1"/>
</dbReference>
<dbReference type="SUPFAM" id="SSF90002">
    <property type="entry name" value="Hypothetical protein YjiA, C-terminal domain"/>
    <property type="match status" value="1"/>
</dbReference>
<dbReference type="SUPFAM" id="SSF52540">
    <property type="entry name" value="P-loop containing nucleoside triphosphate hydrolases"/>
    <property type="match status" value="1"/>
</dbReference>
<organism evidence="3 4">
    <name type="scientific">Halomonas urumqiensis</name>
    <dbReference type="NCBI Taxonomy" id="1684789"/>
    <lineage>
        <taxon>Bacteria</taxon>
        <taxon>Pseudomonadati</taxon>
        <taxon>Pseudomonadota</taxon>
        <taxon>Gammaproteobacteria</taxon>
        <taxon>Oceanospirillales</taxon>
        <taxon>Halomonadaceae</taxon>
        <taxon>Halomonas</taxon>
    </lineage>
</organism>
<dbReference type="InterPro" id="IPR027417">
    <property type="entry name" value="P-loop_NTPase"/>
</dbReference>
<evidence type="ECO:0000313" key="4">
    <source>
        <dbReference type="Proteomes" id="UP000235547"/>
    </source>
</evidence>
<evidence type="ECO:0000313" key="3">
    <source>
        <dbReference type="EMBL" id="PMR78187.1"/>
    </source>
</evidence>
<feature type="domain" description="CobW C-terminal" evidence="2">
    <location>
        <begin position="227"/>
        <end position="311"/>
    </location>
</feature>
<dbReference type="Gene3D" id="3.40.50.300">
    <property type="entry name" value="P-loop containing nucleotide triphosphate hydrolases"/>
    <property type="match status" value="1"/>
</dbReference>
<comment type="caution">
    <text evidence="3">The sequence shown here is derived from an EMBL/GenBank/DDBJ whole genome shotgun (WGS) entry which is preliminary data.</text>
</comment>
<accession>A0A2N7UCP1</accession>
<comment type="function">
    <text evidence="1">Zinc chaperone that directly transfers zinc cofactor to target proteins, thereby activating them. Zinc is transferred from the CXCC motif in the GTPase domain to the zinc binding site in target proteins in a process requiring GTP hydrolysis.</text>
</comment>
<name>A0A2N7UCP1_9GAMM</name>
<reference evidence="3 4" key="1">
    <citation type="submission" date="2018-01" db="EMBL/GenBank/DDBJ databases">
        <title>Halomonas endophytica sp. nov., isolated from storage liquid in the stems of Populus euphratica.</title>
        <authorList>
            <person name="Chen C."/>
        </authorList>
    </citation>
    <scope>NUCLEOTIDE SEQUENCE [LARGE SCALE GENOMIC DNA]</scope>
    <source>
        <strain evidence="3 4">BZ-SZ-XJ27</strain>
    </source>
</reference>
<evidence type="ECO:0000256" key="1">
    <source>
        <dbReference type="ARBA" id="ARBA00045658"/>
    </source>
</evidence>
<dbReference type="OrthoDB" id="9808822at2"/>
<dbReference type="Pfam" id="PF07683">
    <property type="entry name" value="CobW_C"/>
    <property type="match status" value="1"/>
</dbReference>
<evidence type="ECO:0000259" key="2">
    <source>
        <dbReference type="SMART" id="SM00833"/>
    </source>
</evidence>
<gene>
    <name evidence="3" type="ORF">C1H70_15545</name>
</gene>
<proteinExistence type="predicted"/>
<dbReference type="GO" id="GO:0005737">
    <property type="term" value="C:cytoplasm"/>
    <property type="evidence" value="ECO:0007669"/>
    <property type="project" value="TreeGrafter"/>
</dbReference>
<dbReference type="InterPro" id="IPR051316">
    <property type="entry name" value="Zinc-reg_GTPase_activator"/>
</dbReference>
<dbReference type="InterPro" id="IPR011629">
    <property type="entry name" value="CobW-like_C"/>
</dbReference>
<dbReference type="AlphaFoldDB" id="A0A2N7UCP1"/>
<protein>
    <recommendedName>
        <fullName evidence="2">CobW C-terminal domain-containing protein</fullName>
    </recommendedName>
</protein>